<comment type="caution">
    <text evidence="2">The sequence shown here is derived from an EMBL/GenBank/DDBJ whole genome shotgun (WGS) entry which is preliminary data.</text>
</comment>
<proteinExistence type="predicted"/>
<evidence type="ECO:0000256" key="1">
    <source>
        <dbReference type="SAM" id="SignalP"/>
    </source>
</evidence>
<keyword evidence="3" id="KW-1185">Reference proteome</keyword>
<dbReference type="Proteomes" id="UP001556196">
    <property type="component" value="Unassembled WGS sequence"/>
</dbReference>
<protein>
    <submittedName>
        <fullName evidence="2">Uncharacterized protein</fullName>
    </submittedName>
</protein>
<evidence type="ECO:0000313" key="2">
    <source>
        <dbReference type="EMBL" id="MEW9805340.1"/>
    </source>
</evidence>
<sequence>MTGYTQQVRRRLPTAAALTLALLAAGSALANDTKLIVPQLRPGDYQTLQSQRQRENFQQRQQLNRELDSLAIQRQPRIEVPVLKPRCRPQQYGTGC</sequence>
<dbReference type="RefSeq" id="WP_367722381.1">
    <property type="nucleotide sequence ID" value="NZ_JBFOCH010000023.1"/>
</dbReference>
<organism evidence="2 3">
    <name type="scientific">Mesorhizobium marinum</name>
    <dbReference type="NCBI Taxonomy" id="3228790"/>
    <lineage>
        <taxon>Bacteria</taxon>
        <taxon>Pseudomonadati</taxon>
        <taxon>Pseudomonadota</taxon>
        <taxon>Alphaproteobacteria</taxon>
        <taxon>Hyphomicrobiales</taxon>
        <taxon>Phyllobacteriaceae</taxon>
        <taxon>Mesorhizobium</taxon>
    </lineage>
</organism>
<dbReference type="EMBL" id="JBFOCI010000001">
    <property type="protein sequence ID" value="MEW9805340.1"/>
    <property type="molecule type" value="Genomic_DNA"/>
</dbReference>
<feature type="chain" id="PRO_5045217843" evidence="1">
    <location>
        <begin position="31"/>
        <end position="96"/>
    </location>
</feature>
<feature type="signal peptide" evidence="1">
    <location>
        <begin position="1"/>
        <end position="30"/>
    </location>
</feature>
<evidence type="ECO:0000313" key="3">
    <source>
        <dbReference type="Proteomes" id="UP001556196"/>
    </source>
</evidence>
<name>A0ABV3QWX0_9HYPH</name>
<accession>A0ABV3QWX0</accession>
<keyword evidence="1" id="KW-0732">Signal</keyword>
<reference evidence="2 3" key="1">
    <citation type="submission" date="2024-06" db="EMBL/GenBank/DDBJ databases">
        <authorList>
            <person name="Tuo L."/>
        </authorList>
    </citation>
    <scope>NUCLEOTIDE SEQUENCE [LARGE SCALE GENOMIC DNA]</scope>
    <source>
        <strain evidence="2 3">ZMM04-5</strain>
    </source>
</reference>
<gene>
    <name evidence="2" type="ORF">ABUE31_04995</name>
</gene>